<dbReference type="Proteomes" id="UP000079169">
    <property type="component" value="Unplaced"/>
</dbReference>
<feature type="compositionally biased region" description="Polar residues" evidence="1">
    <location>
        <begin position="43"/>
        <end position="65"/>
    </location>
</feature>
<dbReference type="PRINTS" id="PR00837">
    <property type="entry name" value="V5TPXLIKE"/>
</dbReference>
<dbReference type="PROSITE" id="PS01009">
    <property type="entry name" value="CRISP_1"/>
    <property type="match status" value="1"/>
</dbReference>
<dbReference type="InterPro" id="IPR014044">
    <property type="entry name" value="CAP_dom"/>
</dbReference>
<feature type="compositionally biased region" description="Polar residues" evidence="1">
    <location>
        <begin position="124"/>
        <end position="186"/>
    </location>
</feature>
<feature type="compositionally biased region" description="Low complexity" evidence="1">
    <location>
        <begin position="187"/>
        <end position="197"/>
    </location>
</feature>
<gene>
    <name evidence="4" type="primary">LOC103518622</name>
</gene>
<dbReference type="GO" id="GO:0005576">
    <property type="term" value="C:extracellular region"/>
    <property type="evidence" value="ECO:0007669"/>
    <property type="project" value="UniProtKB-SubCell"/>
</dbReference>
<evidence type="ECO:0000313" key="4">
    <source>
        <dbReference type="RefSeq" id="XP_026686171.1"/>
    </source>
</evidence>
<dbReference type="GeneID" id="103518622"/>
<dbReference type="RefSeq" id="XP_026686171.1">
    <property type="nucleotide sequence ID" value="XM_026830370.1"/>
</dbReference>
<dbReference type="SMART" id="SM00198">
    <property type="entry name" value="SCP"/>
    <property type="match status" value="1"/>
</dbReference>
<protein>
    <submittedName>
        <fullName evidence="4">Secreted protein PRY1-like isoform X10</fullName>
    </submittedName>
</protein>
<evidence type="ECO:0000313" key="3">
    <source>
        <dbReference type="Proteomes" id="UP000079169"/>
    </source>
</evidence>
<sequence length="621" mass="68418">MTSRQLEEMMKKQNIPIGQSSYGSPGTGTAGHKVRNWGILSRQPPQTTSNRPQFGSTNSDLGSLTNDLTMTSRELEEMMKKQNIPIVSNITSRPSNTAATTGPFEELLSKFNPKTPSLPPASLLNANPSFNRDPLSNYNSSPNAGSRSNSFGPPSTNSFGRPSTNSFGPPSTNSFGPPSTNSFGTPSGSSDSKSDSGLTVDKLKQLFKEHESFPIKAKTSAPSTNSFGTPSGSSDSKSDSGLTVDSLKQLFKEHESFPVKAKTSAPPKGKPSFNRGSSNAGRRSNNKASGKKRKPTNDAPATPEAGRWVGDVFIPADIDAIDMPEILKMSAARHIAKKKLEKQQQTDTGRAIEREVSGPLQFKGNDPEIKRINRELLKRDGGYILDGDFYQKTNEARERALELHDEYRALHYGCEMAYDDRLDKVAQAYADHLAERVAKYGMQEMKHSTGTKLGENLFKTASDDHLIKDPVKVVEDAVDSWYSEISTYNDYGNPDTINTDTSRFCIGHFTQLVWRDSRYLGFGISRYVYNGTAVYIVVCNYDPAGNVVGLYASNVLKEGDWDDEGPPEVFCPRRTVYPHANDTQPPETYFHDDDGNIIDLEGNVYVDTARYYLQRRANGQA</sequence>
<keyword evidence="3" id="KW-1185">Reference proteome</keyword>
<reference evidence="4" key="1">
    <citation type="submission" date="2025-08" db="UniProtKB">
        <authorList>
            <consortium name="RefSeq"/>
        </authorList>
    </citation>
    <scope>IDENTIFICATION</scope>
</reference>
<feature type="region of interest" description="Disordered" evidence="1">
    <location>
        <begin position="118"/>
        <end position="305"/>
    </location>
</feature>
<dbReference type="SMR" id="A0A3Q0JCK3"/>
<feature type="compositionally biased region" description="Basic and acidic residues" evidence="1">
    <location>
        <begin position="1"/>
        <end position="11"/>
    </location>
</feature>
<dbReference type="InterPro" id="IPR001283">
    <property type="entry name" value="CRISP-related"/>
</dbReference>
<evidence type="ECO:0000256" key="1">
    <source>
        <dbReference type="SAM" id="MobiDB-lite"/>
    </source>
</evidence>
<dbReference type="InterPro" id="IPR018244">
    <property type="entry name" value="Allrgn_V5/Tpx1_CS"/>
</dbReference>
<dbReference type="InterPro" id="IPR034113">
    <property type="entry name" value="SCP_GAPR1-like"/>
</dbReference>
<feature type="compositionally biased region" description="Low complexity" evidence="1">
    <location>
        <begin position="231"/>
        <end position="241"/>
    </location>
</feature>
<dbReference type="PROSITE" id="PS01010">
    <property type="entry name" value="CRISP_2"/>
    <property type="match status" value="1"/>
</dbReference>
<dbReference type="AlphaFoldDB" id="A0A3Q0JCK3"/>
<proteinExistence type="predicted"/>
<name>A0A3Q0JCK3_DIACI</name>
<feature type="domain" description="SCP" evidence="2">
    <location>
        <begin position="395"/>
        <end position="549"/>
    </location>
</feature>
<feature type="compositionally biased region" description="Polar residues" evidence="1">
    <location>
        <begin position="220"/>
        <end position="230"/>
    </location>
</feature>
<feature type="region of interest" description="Disordered" evidence="1">
    <location>
        <begin position="1"/>
        <end position="65"/>
    </location>
</feature>
<organism evidence="3 4">
    <name type="scientific">Diaphorina citri</name>
    <name type="common">Asian citrus psyllid</name>
    <dbReference type="NCBI Taxonomy" id="121845"/>
    <lineage>
        <taxon>Eukaryota</taxon>
        <taxon>Metazoa</taxon>
        <taxon>Ecdysozoa</taxon>
        <taxon>Arthropoda</taxon>
        <taxon>Hexapoda</taxon>
        <taxon>Insecta</taxon>
        <taxon>Pterygota</taxon>
        <taxon>Neoptera</taxon>
        <taxon>Paraneoptera</taxon>
        <taxon>Hemiptera</taxon>
        <taxon>Sternorrhyncha</taxon>
        <taxon>Psylloidea</taxon>
        <taxon>Psyllidae</taxon>
        <taxon>Diaphorininae</taxon>
        <taxon>Diaphorina</taxon>
    </lineage>
</organism>
<dbReference type="CDD" id="cd05382">
    <property type="entry name" value="CAP_GAPR1-like"/>
    <property type="match status" value="1"/>
</dbReference>
<feature type="compositionally biased region" description="Basic and acidic residues" evidence="1">
    <location>
        <begin position="201"/>
        <end position="213"/>
    </location>
</feature>
<dbReference type="PANTHER" id="PTHR10334">
    <property type="entry name" value="CYSTEINE-RICH SECRETORY PROTEIN-RELATED"/>
    <property type="match status" value="1"/>
</dbReference>
<dbReference type="Gene3D" id="3.40.33.10">
    <property type="entry name" value="CAP"/>
    <property type="match status" value="1"/>
</dbReference>
<dbReference type="Pfam" id="PF00188">
    <property type="entry name" value="CAP"/>
    <property type="match status" value="1"/>
</dbReference>
<evidence type="ECO:0000259" key="2">
    <source>
        <dbReference type="SMART" id="SM00198"/>
    </source>
</evidence>
<dbReference type="SUPFAM" id="SSF55797">
    <property type="entry name" value="PR-1-like"/>
    <property type="match status" value="1"/>
</dbReference>
<feature type="compositionally biased region" description="Polar residues" evidence="1">
    <location>
        <begin position="274"/>
        <end position="288"/>
    </location>
</feature>
<accession>A0A3Q0JCK3</accession>
<dbReference type="InterPro" id="IPR035940">
    <property type="entry name" value="CAP_sf"/>
</dbReference>